<reference evidence="2 3" key="1">
    <citation type="submission" date="2018-11" db="EMBL/GenBank/DDBJ databases">
        <title>Trebonia kvetii gen.nov., sp.nov., a novel acidophilic actinobacterium, and proposal of the new actinobacterial family Treboniaceae fam. nov.</title>
        <authorList>
            <person name="Rapoport D."/>
            <person name="Sagova-Mareckova M."/>
            <person name="Sedlacek I."/>
            <person name="Provaznik J."/>
            <person name="Kralova S."/>
            <person name="Pavlinic D."/>
            <person name="Benes V."/>
            <person name="Kopecky J."/>
        </authorList>
    </citation>
    <scope>NUCLEOTIDE SEQUENCE [LARGE SCALE GENOMIC DNA]</scope>
    <source>
        <strain evidence="2 3">15Tr583</strain>
    </source>
</reference>
<gene>
    <name evidence="2" type="ORF">EAS64_32720</name>
</gene>
<dbReference type="OrthoDB" id="5174360at2"/>
<name>A0A6P2BQX3_9ACTN</name>
<proteinExistence type="predicted"/>
<dbReference type="Gene3D" id="3.10.129.10">
    <property type="entry name" value="Hotdog Thioesterase"/>
    <property type="match status" value="1"/>
</dbReference>
<evidence type="ECO:0008006" key="4">
    <source>
        <dbReference type="Google" id="ProtNLM"/>
    </source>
</evidence>
<dbReference type="Proteomes" id="UP000460272">
    <property type="component" value="Unassembled WGS sequence"/>
</dbReference>
<dbReference type="InterPro" id="IPR029069">
    <property type="entry name" value="HotDog_dom_sf"/>
</dbReference>
<organism evidence="2 3">
    <name type="scientific">Trebonia kvetii</name>
    <dbReference type="NCBI Taxonomy" id="2480626"/>
    <lineage>
        <taxon>Bacteria</taxon>
        <taxon>Bacillati</taxon>
        <taxon>Actinomycetota</taxon>
        <taxon>Actinomycetes</taxon>
        <taxon>Streptosporangiales</taxon>
        <taxon>Treboniaceae</taxon>
        <taxon>Trebonia</taxon>
    </lineage>
</organism>
<feature type="compositionally biased region" description="Low complexity" evidence="1">
    <location>
        <begin position="113"/>
        <end position="132"/>
    </location>
</feature>
<comment type="caution">
    <text evidence="2">The sequence shown here is derived from an EMBL/GenBank/DDBJ whole genome shotgun (WGS) entry which is preliminary data.</text>
</comment>
<accession>A0A6P2BQX3</accession>
<feature type="region of interest" description="Disordered" evidence="1">
    <location>
        <begin position="99"/>
        <end position="132"/>
    </location>
</feature>
<keyword evidence="3" id="KW-1185">Reference proteome</keyword>
<dbReference type="SUPFAM" id="SSF54637">
    <property type="entry name" value="Thioesterase/thiol ester dehydrase-isomerase"/>
    <property type="match status" value="2"/>
</dbReference>
<evidence type="ECO:0000256" key="1">
    <source>
        <dbReference type="SAM" id="MobiDB-lite"/>
    </source>
</evidence>
<evidence type="ECO:0000313" key="3">
    <source>
        <dbReference type="Proteomes" id="UP000460272"/>
    </source>
</evidence>
<evidence type="ECO:0000313" key="2">
    <source>
        <dbReference type="EMBL" id="TVZ01067.1"/>
    </source>
</evidence>
<sequence>MTGTRSCTITARNPATESENRIHADDVARRYGFQGGLVPGVIVYGYVATALADPGWVARGRTEVRFRKPCYEGDLLEIELGPDGAIAVRSRGEVCVTGRASAGADDRGPAVVSRDPAPAASRRPPASESALATGTSLGWIPLPAGEEALTSYVEKIGAGEWTLDALHPGMLLEGANWVLAANVVLPPWIHVESSITHRRAVRVGEAIAVHAAVAEEWAHKGHRFVALDVAWRSADDVVAAGRHVAIWRLAGS</sequence>
<dbReference type="EMBL" id="RPFW01000007">
    <property type="protein sequence ID" value="TVZ01067.1"/>
    <property type="molecule type" value="Genomic_DNA"/>
</dbReference>
<protein>
    <recommendedName>
        <fullName evidence="4">MaoC-like domain-containing protein</fullName>
    </recommendedName>
</protein>
<dbReference type="AlphaFoldDB" id="A0A6P2BQX3"/>